<dbReference type="EMBL" id="JAIWYP010000004">
    <property type="protein sequence ID" value="KAH3834741.1"/>
    <property type="molecule type" value="Genomic_DNA"/>
</dbReference>
<evidence type="ECO:0000256" key="1">
    <source>
        <dbReference type="SAM" id="MobiDB-lite"/>
    </source>
</evidence>
<comment type="caution">
    <text evidence="2">The sequence shown here is derived from an EMBL/GenBank/DDBJ whole genome shotgun (WGS) entry which is preliminary data.</text>
</comment>
<protein>
    <recommendedName>
        <fullName evidence="4">Transposase</fullName>
    </recommendedName>
</protein>
<dbReference type="Proteomes" id="UP000828390">
    <property type="component" value="Unassembled WGS sequence"/>
</dbReference>
<reference evidence="2" key="1">
    <citation type="journal article" date="2019" name="bioRxiv">
        <title>The Genome of the Zebra Mussel, Dreissena polymorpha: A Resource for Invasive Species Research.</title>
        <authorList>
            <person name="McCartney M.A."/>
            <person name="Auch B."/>
            <person name="Kono T."/>
            <person name="Mallez S."/>
            <person name="Zhang Y."/>
            <person name="Obille A."/>
            <person name="Becker A."/>
            <person name="Abrahante J.E."/>
            <person name="Garbe J."/>
            <person name="Badalamenti J.P."/>
            <person name="Herman A."/>
            <person name="Mangelson H."/>
            <person name="Liachko I."/>
            <person name="Sullivan S."/>
            <person name="Sone E.D."/>
            <person name="Koren S."/>
            <person name="Silverstein K.A.T."/>
            <person name="Beckman K.B."/>
            <person name="Gohl D.M."/>
        </authorList>
    </citation>
    <scope>NUCLEOTIDE SEQUENCE</scope>
    <source>
        <strain evidence="2">Duluth1</strain>
        <tissue evidence="2">Whole animal</tissue>
    </source>
</reference>
<evidence type="ECO:0008006" key="4">
    <source>
        <dbReference type="Google" id="ProtNLM"/>
    </source>
</evidence>
<gene>
    <name evidence="2" type="ORF">DPMN_108076</name>
</gene>
<keyword evidence="3" id="KW-1185">Reference proteome</keyword>
<organism evidence="2 3">
    <name type="scientific">Dreissena polymorpha</name>
    <name type="common">Zebra mussel</name>
    <name type="synonym">Mytilus polymorpha</name>
    <dbReference type="NCBI Taxonomy" id="45954"/>
    <lineage>
        <taxon>Eukaryota</taxon>
        <taxon>Metazoa</taxon>
        <taxon>Spiralia</taxon>
        <taxon>Lophotrochozoa</taxon>
        <taxon>Mollusca</taxon>
        <taxon>Bivalvia</taxon>
        <taxon>Autobranchia</taxon>
        <taxon>Heteroconchia</taxon>
        <taxon>Euheterodonta</taxon>
        <taxon>Imparidentia</taxon>
        <taxon>Neoheterodontei</taxon>
        <taxon>Myida</taxon>
        <taxon>Dreissenoidea</taxon>
        <taxon>Dreissenidae</taxon>
        <taxon>Dreissena</taxon>
    </lineage>
</organism>
<feature type="region of interest" description="Disordered" evidence="1">
    <location>
        <begin position="16"/>
        <end position="39"/>
    </location>
</feature>
<proteinExistence type="predicted"/>
<accession>A0A9D4K826</accession>
<evidence type="ECO:0000313" key="2">
    <source>
        <dbReference type="EMBL" id="KAH3834741.1"/>
    </source>
</evidence>
<reference evidence="2" key="2">
    <citation type="submission" date="2020-11" db="EMBL/GenBank/DDBJ databases">
        <authorList>
            <person name="McCartney M.A."/>
            <person name="Auch B."/>
            <person name="Kono T."/>
            <person name="Mallez S."/>
            <person name="Becker A."/>
            <person name="Gohl D.M."/>
            <person name="Silverstein K.A.T."/>
            <person name="Koren S."/>
            <person name="Bechman K.B."/>
            <person name="Herman A."/>
            <person name="Abrahante J.E."/>
            <person name="Garbe J."/>
        </authorList>
    </citation>
    <scope>NUCLEOTIDE SEQUENCE</scope>
    <source>
        <strain evidence="2">Duluth1</strain>
        <tissue evidence="2">Whole animal</tissue>
    </source>
</reference>
<sequence length="176" mass="20184">MGHAISLGSIRNIRHDATLQRSTTPGGATNSTSSRRPHEVTPDVVCKIRRWISKINPSTQRKMALDTGMSKGAVYYIIRNVLKAKLRKKCKVHQLNMEQIQKRMAISWELYLKLTCGKWRDFDTPDEAMFYLGGSYGRRRVWYVRMGENVGDALKFVKRDAFARGFITWAAVSSRD</sequence>
<feature type="compositionally biased region" description="Polar residues" evidence="1">
    <location>
        <begin position="19"/>
        <end position="34"/>
    </location>
</feature>
<name>A0A9D4K826_DREPO</name>
<evidence type="ECO:0000313" key="3">
    <source>
        <dbReference type="Proteomes" id="UP000828390"/>
    </source>
</evidence>
<dbReference type="AlphaFoldDB" id="A0A9D4K826"/>